<feature type="domain" description="VPS28 C-terminal" evidence="7">
    <location>
        <begin position="170"/>
        <end position="278"/>
    </location>
</feature>
<dbReference type="RefSeq" id="XP_025380630.1">
    <property type="nucleotide sequence ID" value="XM_025520504.1"/>
</dbReference>
<keyword evidence="2 5" id="KW-0813">Transport</keyword>
<comment type="subcellular location">
    <subcellularLocation>
        <location evidence="1">Late endosome membrane</location>
        <topology evidence="1">Peripheral membrane protein</topology>
    </subcellularLocation>
</comment>
<dbReference type="GO" id="GO:0000813">
    <property type="term" value="C:ESCRT I complex"/>
    <property type="evidence" value="ECO:0007669"/>
    <property type="project" value="UniProtKB-UniRule"/>
</dbReference>
<accession>A0A316YWC5</accession>
<dbReference type="Pfam" id="PF03997">
    <property type="entry name" value="VPS28"/>
    <property type="match status" value="1"/>
</dbReference>
<evidence type="ECO:0000256" key="2">
    <source>
        <dbReference type="ARBA" id="ARBA00022448"/>
    </source>
</evidence>
<dbReference type="FunCoup" id="A0A316YWC5">
    <property type="interactions" value="273"/>
</dbReference>
<comment type="function">
    <text evidence="5">Component of the ESCRT-I complex (endosomal sorting complex required for transport I), a regulator of vesicular trafficking process.</text>
</comment>
<evidence type="ECO:0000256" key="4">
    <source>
        <dbReference type="ARBA" id="ARBA00022927"/>
    </source>
</evidence>
<evidence type="ECO:0000313" key="10">
    <source>
        <dbReference type="Proteomes" id="UP000245768"/>
    </source>
</evidence>
<sequence>MSRASRQDIWEPSPAELRDINPYEEARLYTTNAERERWEGLATLFGIIVSLDALERAYVREAVSEAQYEPACTRLLAQYKTIAKLVGMAGELGGDAGQARTASTATTAAAAAAVNMPTTTTRDGLPTFRDVSDFIKTYHMDHQAAAYRLRVGVPATVEHASSQSTQSSSERAKWVAETTQGFITFMDALKLKLRAKDQLHPLLSDLMSSYSRFAPTTSAAGGSNGAAGDAMGEGRAKVLHWLITLNQMKASDEVDDDQARQMLFDVEGAYSAWFRSLQA</sequence>
<dbReference type="EMBL" id="KZ819634">
    <property type="protein sequence ID" value="PWN93432.1"/>
    <property type="molecule type" value="Genomic_DNA"/>
</dbReference>
<dbReference type="PANTHER" id="PTHR12937">
    <property type="entry name" value="VACUOLAR PROTEIN SORTING 28, ISOFORM 2 VPS28"/>
    <property type="match status" value="1"/>
</dbReference>
<dbReference type="GeneID" id="37042420"/>
<dbReference type="InterPro" id="IPR007143">
    <property type="entry name" value="Vps28"/>
</dbReference>
<dbReference type="Gene3D" id="1.20.120.1130">
    <property type="match status" value="1"/>
</dbReference>
<dbReference type="SUPFAM" id="SSF140427">
    <property type="entry name" value="VPS28 C-terminal domain-like"/>
    <property type="match status" value="1"/>
</dbReference>
<organism evidence="9 10">
    <name type="scientific">Acaromyces ingoldii</name>
    <dbReference type="NCBI Taxonomy" id="215250"/>
    <lineage>
        <taxon>Eukaryota</taxon>
        <taxon>Fungi</taxon>
        <taxon>Dikarya</taxon>
        <taxon>Basidiomycota</taxon>
        <taxon>Ustilaginomycotina</taxon>
        <taxon>Exobasidiomycetes</taxon>
        <taxon>Exobasidiales</taxon>
        <taxon>Cryptobasidiaceae</taxon>
        <taxon>Acaromyces</taxon>
    </lineage>
</organism>
<dbReference type="PANTHER" id="PTHR12937:SF0">
    <property type="entry name" value="VACUOLAR PROTEIN SORTING-ASSOCIATED PROTEIN 28 HOMOLOG"/>
    <property type="match status" value="1"/>
</dbReference>
<dbReference type="InterPro" id="IPR037206">
    <property type="entry name" value="VPS28_C_sf"/>
</dbReference>
<dbReference type="STRING" id="215250.A0A316YWC5"/>
<dbReference type="InParanoid" id="A0A316YWC5"/>
<evidence type="ECO:0000259" key="8">
    <source>
        <dbReference type="PROSITE" id="PS51313"/>
    </source>
</evidence>
<dbReference type="AlphaFoldDB" id="A0A316YWC5"/>
<dbReference type="GO" id="GO:0044877">
    <property type="term" value="F:protein-containing complex binding"/>
    <property type="evidence" value="ECO:0007669"/>
    <property type="project" value="TreeGrafter"/>
</dbReference>
<dbReference type="Proteomes" id="UP000245768">
    <property type="component" value="Unassembled WGS sequence"/>
</dbReference>
<evidence type="ECO:0000313" key="9">
    <source>
        <dbReference type="EMBL" id="PWN93432.1"/>
    </source>
</evidence>
<dbReference type="PIRSF" id="PIRSF017535">
    <property type="entry name" value="VPS28"/>
    <property type="match status" value="1"/>
</dbReference>
<reference evidence="9 10" key="1">
    <citation type="journal article" date="2018" name="Mol. Biol. Evol.">
        <title>Broad Genomic Sampling Reveals a Smut Pathogenic Ancestry of the Fungal Clade Ustilaginomycotina.</title>
        <authorList>
            <person name="Kijpornyongpan T."/>
            <person name="Mondo S.J."/>
            <person name="Barry K."/>
            <person name="Sandor L."/>
            <person name="Lee J."/>
            <person name="Lipzen A."/>
            <person name="Pangilinan J."/>
            <person name="LaButti K."/>
            <person name="Hainaut M."/>
            <person name="Henrissat B."/>
            <person name="Grigoriev I.V."/>
            <person name="Spatafora J.W."/>
            <person name="Aime M.C."/>
        </authorList>
    </citation>
    <scope>NUCLEOTIDE SEQUENCE [LARGE SCALE GENOMIC DNA]</scope>
    <source>
        <strain evidence="9 10">MCA 4198</strain>
    </source>
</reference>
<feature type="domain" description="VPS28 N-terminal" evidence="8">
    <location>
        <begin position="15"/>
        <end position="159"/>
    </location>
</feature>
<dbReference type="InterPro" id="IPR038358">
    <property type="entry name" value="VPS28_N_sf"/>
</dbReference>
<evidence type="ECO:0000259" key="7">
    <source>
        <dbReference type="PROSITE" id="PS51310"/>
    </source>
</evidence>
<dbReference type="GO" id="GO:0031902">
    <property type="term" value="C:late endosome membrane"/>
    <property type="evidence" value="ECO:0007669"/>
    <property type="project" value="UniProtKB-SubCell"/>
</dbReference>
<keyword evidence="10" id="KW-1185">Reference proteome</keyword>
<dbReference type="InterPro" id="IPR017899">
    <property type="entry name" value="VPS28_C"/>
</dbReference>
<comment type="similarity">
    <text evidence="5 6">Belongs to the VPS28 family.</text>
</comment>
<dbReference type="PROSITE" id="PS51313">
    <property type="entry name" value="VPS28_N"/>
    <property type="match status" value="1"/>
</dbReference>
<dbReference type="Gene3D" id="1.20.1440.200">
    <property type="match status" value="1"/>
</dbReference>
<keyword evidence="3 5" id="KW-0967">Endosome</keyword>
<dbReference type="SUPFAM" id="SSF140111">
    <property type="entry name" value="Endosomal sorting complex assembly domain"/>
    <property type="match status" value="2"/>
</dbReference>
<proteinExistence type="inferred from homology"/>
<keyword evidence="4 5" id="KW-0653">Protein transport</keyword>
<name>A0A316YWC5_9BASI</name>
<gene>
    <name evidence="9" type="ORF">FA10DRAFT_264085</name>
</gene>
<dbReference type="InterPro" id="IPR017898">
    <property type="entry name" value="VPS28_N"/>
</dbReference>
<evidence type="ECO:0000256" key="3">
    <source>
        <dbReference type="ARBA" id="ARBA00022753"/>
    </source>
</evidence>
<evidence type="ECO:0000256" key="5">
    <source>
        <dbReference type="PIRNR" id="PIRNR017535"/>
    </source>
</evidence>
<dbReference type="GO" id="GO:0043328">
    <property type="term" value="P:protein transport to vacuole involved in ubiquitin-dependent protein catabolic process via the multivesicular body sorting pathway"/>
    <property type="evidence" value="ECO:0007669"/>
    <property type="project" value="TreeGrafter"/>
</dbReference>
<evidence type="ECO:0000256" key="6">
    <source>
        <dbReference type="PROSITE-ProRule" id="PRU00642"/>
    </source>
</evidence>
<evidence type="ECO:0000256" key="1">
    <source>
        <dbReference type="ARBA" id="ARBA00004633"/>
    </source>
</evidence>
<protein>
    <recommendedName>
        <fullName evidence="5">Vacuolar protein sorting-associated protein 28</fullName>
    </recommendedName>
    <alternativeName>
        <fullName evidence="5">ESCRT-I complex subunit VPS28</fullName>
    </alternativeName>
</protein>
<dbReference type="OrthoDB" id="2671at2759"/>
<dbReference type="FunFam" id="1.20.120.1130:FF:000001">
    <property type="entry name" value="Vacuolar protein sorting-associated protein 28 homolog"/>
    <property type="match status" value="1"/>
</dbReference>
<dbReference type="PROSITE" id="PS51310">
    <property type="entry name" value="VPS28_C"/>
    <property type="match status" value="1"/>
</dbReference>
<dbReference type="InterPro" id="IPR037202">
    <property type="entry name" value="ESCRT_assembly_dom"/>
</dbReference>